<feature type="transmembrane region" description="Helical" evidence="8">
    <location>
        <begin position="174"/>
        <end position="195"/>
    </location>
</feature>
<name>A0A6A7BTD7_9PEZI</name>
<evidence type="ECO:0000256" key="7">
    <source>
        <dbReference type="ARBA" id="ARBA00025800"/>
    </source>
</evidence>
<evidence type="ECO:0000313" key="11">
    <source>
        <dbReference type="Proteomes" id="UP000799421"/>
    </source>
</evidence>
<gene>
    <name evidence="10" type="ORF">K470DRAFT_148851</name>
</gene>
<dbReference type="GO" id="GO:0016192">
    <property type="term" value="P:vesicle-mediated transport"/>
    <property type="evidence" value="ECO:0007669"/>
    <property type="project" value="InterPro"/>
</dbReference>
<evidence type="ECO:0000256" key="8">
    <source>
        <dbReference type="RuleBase" id="RU363111"/>
    </source>
</evidence>
<evidence type="ECO:0000256" key="9">
    <source>
        <dbReference type="SAM" id="MobiDB-lite"/>
    </source>
</evidence>
<dbReference type="InterPro" id="IPR011691">
    <property type="entry name" value="Vesicle_transpt_SFT2"/>
</dbReference>
<evidence type="ECO:0000313" key="10">
    <source>
        <dbReference type="EMBL" id="KAF2857999.1"/>
    </source>
</evidence>
<protein>
    <recommendedName>
        <fullName evidence="8">Protein transport protein SFT2</fullName>
    </recommendedName>
</protein>
<keyword evidence="4 8" id="KW-0653">Protein transport</keyword>
<comment type="subcellular location">
    <subcellularLocation>
        <location evidence="8">Golgi apparatus membrane</location>
        <topology evidence="8">Multi-pass membrane protein</topology>
    </subcellularLocation>
    <subcellularLocation>
        <location evidence="1">Membrane</location>
        <topology evidence="1">Multi-pass membrane protein</topology>
    </subcellularLocation>
</comment>
<dbReference type="GO" id="GO:0015031">
    <property type="term" value="P:protein transport"/>
    <property type="evidence" value="ECO:0007669"/>
    <property type="project" value="UniProtKB-KW"/>
</dbReference>
<sequence length="239" mass="26519">MASSSFRDGINRLGWSRRPEAPKQQQPLLDRLQGWNPFGGNDYLRLPTHEDEAPGAPLPAPTRREEEEGWFVLSRWDRLLIFGGLLTAAVALFTISLTLLPVLSLRPRKFAILSVIPPLLAPPPLSSLPLSPQIALTCSSWSMASAFFLISWAVIMGPLPYVRHLFSQERVPFTATYFGSIALTLYCAVGIRSTLLTLPCALVQLVALIWYLVSYFPMGSQGFRLAARFGGSRMTAWLT</sequence>
<evidence type="ECO:0000256" key="1">
    <source>
        <dbReference type="ARBA" id="ARBA00004141"/>
    </source>
</evidence>
<evidence type="ECO:0000256" key="2">
    <source>
        <dbReference type="ARBA" id="ARBA00022448"/>
    </source>
</evidence>
<dbReference type="Pfam" id="PF04178">
    <property type="entry name" value="Got1"/>
    <property type="match status" value="1"/>
</dbReference>
<feature type="transmembrane region" description="Helical" evidence="8">
    <location>
        <begin position="79"/>
        <end position="103"/>
    </location>
</feature>
<organism evidence="10 11">
    <name type="scientific">Piedraia hortae CBS 480.64</name>
    <dbReference type="NCBI Taxonomy" id="1314780"/>
    <lineage>
        <taxon>Eukaryota</taxon>
        <taxon>Fungi</taxon>
        <taxon>Dikarya</taxon>
        <taxon>Ascomycota</taxon>
        <taxon>Pezizomycotina</taxon>
        <taxon>Dothideomycetes</taxon>
        <taxon>Dothideomycetidae</taxon>
        <taxon>Capnodiales</taxon>
        <taxon>Piedraiaceae</taxon>
        <taxon>Piedraia</taxon>
    </lineage>
</organism>
<keyword evidence="5 8" id="KW-1133">Transmembrane helix</keyword>
<feature type="transmembrane region" description="Helical" evidence="8">
    <location>
        <begin position="141"/>
        <end position="162"/>
    </location>
</feature>
<accession>A0A6A7BTD7</accession>
<dbReference type="PANTHER" id="PTHR23137:SF36">
    <property type="entry name" value="VESICLE TRANSPORT PROTEIN SFT2C"/>
    <property type="match status" value="1"/>
</dbReference>
<dbReference type="InterPro" id="IPR007305">
    <property type="entry name" value="Vesicle_transpt_Got1/SFT2"/>
</dbReference>
<dbReference type="Proteomes" id="UP000799421">
    <property type="component" value="Unassembled WGS sequence"/>
</dbReference>
<proteinExistence type="inferred from homology"/>
<feature type="transmembrane region" description="Helical" evidence="8">
    <location>
        <begin position="201"/>
        <end position="218"/>
    </location>
</feature>
<dbReference type="OrthoDB" id="660759at2759"/>
<reference evidence="10" key="1">
    <citation type="journal article" date="2020" name="Stud. Mycol.">
        <title>101 Dothideomycetes genomes: a test case for predicting lifestyles and emergence of pathogens.</title>
        <authorList>
            <person name="Haridas S."/>
            <person name="Albert R."/>
            <person name="Binder M."/>
            <person name="Bloem J."/>
            <person name="Labutti K."/>
            <person name="Salamov A."/>
            <person name="Andreopoulos B."/>
            <person name="Baker S."/>
            <person name="Barry K."/>
            <person name="Bills G."/>
            <person name="Bluhm B."/>
            <person name="Cannon C."/>
            <person name="Castanera R."/>
            <person name="Culley D."/>
            <person name="Daum C."/>
            <person name="Ezra D."/>
            <person name="Gonzalez J."/>
            <person name="Henrissat B."/>
            <person name="Kuo A."/>
            <person name="Liang C."/>
            <person name="Lipzen A."/>
            <person name="Lutzoni F."/>
            <person name="Magnuson J."/>
            <person name="Mondo S."/>
            <person name="Nolan M."/>
            <person name="Ohm R."/>
            <person name="Pangilinan J."/>
            <person name="Park H.-J."/>
            <person name="Ramirez L."/>
            <person name="Alfaro M."/>
            <person name="Sun H."/>
            <person name="Tritt A."/>
            <person name="Yoshinaga Y."/>
            <person name="Zwiers L.-H."/>
            <person name="Turgeon B."/>
            <person name="Goodwin S."/>
            <person name="Spatafora J."/>
            <person name="Crous P."/>
            <person name="Grigoriev I."/>
        </authorList>
    </citation>
    <scope>NUCLEOTIDE SEQUENCE</scope>
    <source>
        <strain evidence="10">CBS 480.64</strain>
    </source>
</reference>
<evidence type="ECO:0000256" key="5">
    <source>
        <dbReference type="ARBA" id="ARBA00022989"/>
    </source>
</evidence>
<dbReference type="GO" id="GO:0000139">
    <property type="term" value="C:Golgi membrane"/>
    <property type="evidence" value="ECO:0007669"/>
    <property type="project" value="UniProtKB-SubCell"/>
</dbReference>
<keyword evidence="11" id="KW-1185">Reference proteome</keyword>
<dbReference type="PANTHER" id="PTHR23137">
    <property type="entry name" value="VESICLE TRANSPORT PROTEIN-RELATED"/>
    <property type="match status" value="1"/>
</dbReference>
<feature type="region of interest" description="Disordered" evidence="9">
    <location>
        <begin position="1"/>
        <end position="29"/>
    </location>
</feature>
<dbReference type="EMBL" id="MU006021">
    <property type="protein sequence ID" value="KAF2857999.1"/>
    <property type="molecule type" value="Genomic_DNA"/>
</dbReference>
<evidence type="ECO:0000256" key="4">
    <source>
        <dbReference type="ARBA" id="ARBA00022927"/>
    </source>
</evidence>
<comment type="caution">
    <text evidence="8">Lacks conserved residue(s) required for the propagation of feature annotation.</text>
</comment>
<keyword evidence="6 8" id="KW-0472">Membrane</keyword>
<evidence type="ECO:0000256" key="6">
    <source>
        <dbReference type="ARBA" id="ARBA00023136"/>
    </source>
</evidence>
<dbReference type="AlphaFoldDB" id="A0A6A7BTD7"/>
<comment type="function">
    <text evidence="8">Nonessential protein required for the fusion of transport vesicles derived from the endocytic pathway with the Golgi complex.</text>
</comment>
<keyword evidence="2 8" id="KW-0813">Transport</keyword>
<keyword evidence="3 8" id="KW-0812">Transmembrane</keyword>
<feature type="transmembrane region" description="Helical" evidence="8">
    <location>
        <begin position="110"/>
        <end position="129"/>
    </location>
</feature>
<keyword evidence="8" id="KW-0333">Golgi apparatus</keyword>
<comment type="similarity">
    <text evidence="7 8">Belongs to the SFT2 family.</text>
</comment>
<evidence type="ECO:0000256" key="3">
    <source>
        <dbReference type="ARBA" id="ARBA00022692"/>
    </source>
</evidence>